<dbReference type="Proteomes" id="UP000320762">
    <property type="component" value="Unassembled WGS sequence"/>
</dbReference>
<name>A0A550CSC4_9AGAR</name>
<dbReference type="PROSITE" id="PS50865">
    <property type="entry name" value="ZF_MYND_2"/>
    <property type="match status" value="1"/>
</dbReference>
<dbReference type="Pfam" id="PF01753">
    <property type="entry name" value="zf-MYND"/>
    <property type="match status" value="1"/>
</dbReference>
<dbReference type="Pfam" id="PF14737">
    <property type="entry name" value="DUF4470"/>
    <property type="match status" value="1"/>
</dbReference>
<dbReference type="STRING" id="97359.A0A550CSC4"/>
<sequence>MAHSVILPRATFFYAFGNTSAEILTDGLPPEEGLHALSIGCGDPRNILYTVYADRFAGTRELDITCCDVEPAILARNILLLTLLADTGKDSDTAIWDIFYHFFISQSSLALLHQQCARLLAVSQSIRQWLDGPYGKYIRPRSAHTLLDMRAYWSKYAATSSFTAAQHEHMHRTMAEGISRMGDQHGSEGVETACRSAGPFWMEMMRSGLASDHFVHYWKHGVVGGALCAAATSVNPTFYYTALGCGFCLHYGLDPILGFHLAGIFAPIKGHLVNPSIADVGNYVKREFAVWCSAFRARLEMPSEFIIRPYVGDALPFCRALGGEKGQSVSVWDGRQIVLIDALAAEPGAMAPASFNVIETSNITDHIGLFNVLTVTIPLLRQSPSSILHTHSLLPASGKTANAFLERVGIDSTTLSLLIGLAPLSLISQFTTKASIDASNPMADEAVRQYSQPIAWKYPASGDHTAVYGGTAYCRHVMADPAQLPNVLFKLYSHVFAIDEMRKNSLTFSPAIVLHVQASFAAFLKLVKGRVTTDWSCVMQRLFDKIVADSDRSPMVRSNFFHDFALHAHLLDVFTYEYSFPAFKDPVPSRPALFTQWPTTPLVVHVVVSVPRMAFQILMDLPILVVGTPMLQCEFVVPNGCQNVFSTMQFTFGKLTVTGTADNAAATIDRDESGWQGRAPAILSVAAPAQLLAGDARMTSIRLCVRGNAPCARNLMPVLGPELVLYSAKLEGEGVAVVKNAPFVQDSDRLSSDLLSADSSSIPSQEPVLAVHTTPDTKKSAPTLLFAPGNEVASHLSIRVDFLSASSKAKLAQKTAAVEARQFSACAVTLLVRAADKFEDVVVFPFPIDARDARVRAARKSGYVEIIVRVASADPAVLHGGFNMNRMPVVMSRGHAYAWNLSILNLDKLPALELPQPRAKIEGWLKPLLSATFSDRQLKLQRASDKSDPFVNLKNSIAILTLFASGAGHDGEVWRAMSLTSKGRVGGYTLIFVNAIRLDLASHSVLLDVCLLPLTHKIMPEVRLVLQELHAIHGGVRHVITNDEERDAWKKMLPACVERCRTWTHEAGCAYAAGRIPLTLAPVESPICDCGRGKDIPDSEIVAQCKGITHLMTRAAIGLAYAVPYLEDGGVMMNKATQSLGRAFEGNSCGACGKEEGKLMACSRCKRMKYCSGTCQKKDWTIHKGLCAKIAAMEL</sequence>
<dbReference type="GO" id="GO:0000981">
    <property type="term" value="F:DNA-binding transcription factor activity, RNA polymerase II-specific"/>
    <property type="evidence" value="ECO:0007669"/>
    <property type="project" value="TreeGrafter"/>
</dbReference>
<protein>
    <recommendedName>
        <fullName evidence="5">MYND-type domain-containing protein</fullName>
    </recommendedName>
</protein>
<accession>A0A550CSC4</accession>
<organism evidence="6 7">
    <name type="scientific">Schizophyllum amplum</name>
    <dbReference type="NCBI Taxonomy" id="97359"/>
    <lineage>
        <taxon>Eukaryota</taxon>
        <taxon>Fungi</taxon>
        <taxon>Dikarya</taxon>
        <taxon>Basidiomycota</taxon>
        <taxon>Agaricomycotina</taxon>
        <taxon>Agaricomycetes</taxon>
        <taxon>Agaricomycetidae</taxon>
        <taxon>Agaricales</taxon>
        <taxon>Schizophyllaceae</taxon>
        <taxon>Schizophyllum</taxon>
    </lineage>
</organism>
<keyword evidence="7" id="KW-1185">Reference proteome</keyword>
<keyword evidence="1" id="KW-0479">Metal-binding</keyword>
<comment type="caution">
    <text evidence="6">The sequence shown here is derived from an EMBL/GenBank/DDBJ whole genome shotgun (WGS) entry which is preliminary data.</text>
</comment>
<proteinExistence type="predicted"/>
<evidence type="ECO:0000256" key="2">
    <source>
        <dbReference type="ARBA" id="ARBA00022771"/>
    </source>
</evidence>
<evidence type="ECO:0000256" key="3">
    <source>
        <dbReference type="ARBA" id="ARBA00022833"/>
    </source>
</evidence>
<evidence type="ECO:0000259" key="5">
    <source>
        <dbReference type="PROSITE" id="PS50865"/>
    </source>
</evidence>
<reference evidence="6 7" key="1">
    <citation type="journal article" date="2019" name="New Phytol.">
        <title>Comparative genomics reveals unique wood-decay strategies and fruiting body development in the Schizophyllaceae.</title>
        <authorList>
            <person name="Almasi E."/>
            <person name="Sahu N."/>
            <person name="Krizsan K."/>
            <person name="Balint B."/>
            <person name="Kovacs G.M."/>
            <person name="Kiss B."/>
            <person name="Cseklye J."/>
            <person name="Drula E."/>
            <person name="Henrissat B."/>
            <person name="Nagy I."/>
            <person name="Chovatia M."/>
            <person name="Adam C."/>
            <person name="LaButti K."/>
            <person name="Lipzen A."/>
            <person name="Riley R."/>
            <person name="Grigoriev I.V."/>
            <person name="Nagy L.G."/>
        </authorList>
    </citation>
    <scope>NUCLEOTIDE SEQUENCE [LARGE SCALE GENOMIC DNA]</scope>
    <source>
        <strain evidence="6 7">NL-1724</strain>
    </source>
</reference>
<gene>
    <name evidence="6" type="ORF">BD626DRAFT_564600</name>
</gene>
<dbReference type="InterPro" id="IPR002893">
    <property type="entry name" value="Znf_MYND"/>
</dbReference>
<dbReference type="GO" id="GO:0005634">
    <property type="term" value="C:nucleus"/>
    <property type="evidence" value="ECO:0007669"/>
    <property type="project" value="TreeGrafter"/>
</dbReference>
<keyword evidence="2 4" id="KW-0863">Zinc-finger</keyword>
<dbReference type="AlphaFoldDB" id="A0A550CSC4"/>
<evidence type="ECO:0000256" key="1">
    <source>
        <dbReference type="ARBA" id="ARBA00022723"/>
    </source>
</evidence>
<evidence type="ECO:0000313" key="7">
    <source>
        <dbReference type="Proteomes" id="UP000320762"/>
    </source>
</evidence>
<feature type="domain" description="MYND-type" evidence="5">
    <location>
        <begin position="1149"/>
        <end position="1187"/>
    </location>
</feature>
<dbReference type="Gene3D" id="6.10.140.2220">
    <property type="match status" value="1"/>
</dbReference>
<dbReference type="GO" id="GO:0008270">
    <property type="term" value="F:zinc ion binding"/>
    <property type="evidence" value="ECO:0007669"/>
    <property type="project" value="UniProtKB-KW"/>
</dbReference>
<dbReference type="SUPFAM" id="SSF144232">
    <property type="entry name" value="HIT/MYND zinc finger-like"/>
    <property type="match status" value="1"/>
</dbReference>
<evidence type="ECO:0000313" key="6">
    <source>
        <dbReference type="EMBL" id="TRM67684.1"/>
    </source>
</evidence>
<dbReference type="PANTHER" id="PTHR10237">
    <property type="entry name" value="DEFORMED EPIDERMAL AUTOREGULATORY FACTOR 1 HOMOLOG SUPPRESSIN"/>
    <property type="match status" value="1"/>
</dbReference>
<dbReference type="EMBL" id="VDMD01000002">
    <property type="protein sequence ID" value="TRM67684.1"/>
    <property type="molecule type" value="Genomic_DNA"/>
</dbReference>
<keyword evidence="3" id="KW-0862">Zinc</keyword>
<evidence type="ECO:0000256" key="4">
    <source>
        <dbReference type="PROSITE-ProRule" id="PRU00134"/>
    </source>
</evidence>
<dbReference type="InterPro" id="IPR027974">
    <property type="entry name" value="DUF4470"/>
</dbReference>
<dbReference type="PANTHER" id="PTHR10237:SF14">
    <property type="entry name" value="MYND-TYPE DOMAIN-CONTAINING PROTEIN"/>
    <property type="match status" value="1"/>
</dbReference>
<dbReference type="PROSITE" id="PS01360">
    <property type="entry name" value="ZF_MYND_1"/>
    <property type="match status" value="1"/>
</dbReference>
<dbReference type="OrthoDB" id="432970at2759"/>
<dbReference type="InterPro" id="IPR024119">
    <property type="entry name" value="TF_DEAF-1"/>
</dbReference>